<feature type="transmembrane region" description="Helical" evidence="7">
    <location>
        <begin position="110"/>
        <end position="132"/>
    </location>
</feature>
<feature type="transmembrane region" description="Helical" evidence="7">
    <location>
        <begin position="259"/>
        <end position="281"/>
    </location>
</feature>
<proteinExistence type="inferred from homology"/>
<dbReference type="Pfam" id="PF03631">
    <property type="entry name" value="Virul_fac_BrkB"/>
    <property type="match status" value="1"/>
</dbReference>
<dbReference type="EMBL" id="RCDA01000001">
    <property type="protein sequence ID" value="RLK51232.1"/>
    <property type="molecule type" value="Genomic_DNA"/>
</dbReference>
<dbReference type="HAMAP" id="MF_00672">
    <property type="entry name" value="UPF0761"/>
    <property type="match status" value="1"/>
</dbReference>
<dbReference type="Proteomes" id="UP000275461">
    <property type="component" value="Unassembled WGS sequence"/>
</dbReference>
<evidence type="ECO:0000256" key="6">
    <source>
        <dbReference type="ARBA" id="ARBA00023136"/>
    </source>
</evidence>
<accession>A0A498C6A3</accession>
<organism evidence="8 9">
    <name type="scientific">Alkalispirillum mobile</name>
    <dbReference type="NCBI Taxonomy" id="85925"/>
    <lineage>
        <taxon>Bacteria</taxon>
        <taxon>Pseudomonadati</taxon>
        <taxon>Pseudomonadota</taxon>
        <taxon>Gammaproteobacteria</taxon>
        <taxon>Chromatiales</taxon>
        <taxon>Ectothiorhodospiraceae</taxon>
        <taxon>Alkalispirillum</taxon>
    </lineage>
</organism>
<dbReference type="InterPro" id="IPR023679">
    <property type="entry name" value="UPF0761_bac"/>
</dbReference>
<feature type="transmembrane region" description="Helical" evidence="7">
    <location>
        <begin position="153"/>
        <end position="175"/>
    </location>
</feature>
<reference evidence="8 9" key="1">
    <citation type="submission" date="2018-10" db="EMBL/GenBank/DDBJ databases">
        <title>Genomic Encyclopedia of Type Strains, Phase IV (KMG-IV): sequencing the most valuable type-strain genomes for metagenomic binning, comparative biology and taxonomic classification.</title>
        <authorList>
            <person name="Goeker M."/>
        </authorList>
    </citation>
    <scope>NUCLEOTIDE SEQUENCE [LARGE SCALE GENOMIC DNA]</scope>
    <source>
        <strain evidence="8 9">DSM 12769</strain>
    </source>
</reference>
<gene>
    <name evidence="8" type="ORF">DFR31_1154</name>
</gene>
<evidence type="ECO:0000256" key="7">
    <source>
        <dbReference type="HAMAP-Rule" id="MF_00672"/>
    </source>
</evidence>
<evidence type="ECO:0000256" key="3">
    <source>
        <dbReference type="ARBA" id="ARBA00022519"/>
    </source>
</evidence>
<evidence type="ECO:0000256" key="2">
    <source>
        <dbReference type="ARBA" id="ARBA00022475"/>
    </source>
</evidence>
<dbReference type="NCBIfam" id="TIGR00765">
    <property type="entry name" value="yihY_not_rbn"/>
    <property type="match status" value="1"/>
</dbReference>
<evidence type="ECO:0000256" key="4">
    <source>
        <dbReference type="ARBA" id="ARBA00022692"/>
    </source>
</evidence>
<keyword evidence="9" id="KW-1185">Reference proteome</keyword>
<evidence type="ECO:0000313" key="8">
    <source>
        <dbReference type="EMBL" id="RLK51232.1"/>
    </source>
</evidence>
<evidence type="ECO:0000256" key="5">
    <source>
        <dbReference type="ARBA" id="ARBA00022989"/>
    </source>
</evidence>
<comment type="subcellular location">
    <subcellularLocation>
        <location evidence="1 7">Cell membrane</location>
        <topology evidence="1 7">Multi-pass membrane protein</topology>
    </subcellularLocation>
</comment>
<feature type="transmembrane region" description="Helical" evidence="7">
    <location>
        <begin position="48"/>
        <end position="73"/>
    </location>
</feature>
<dbReference type="InterPro" id="IPR017039">
    <property type="entry name" value="Virul_fac_BrkB"/>
</dbReference>
<keyword evidence="5 7" id="KW-1133">Transmembrane helix</keyword>
<keyword evidence="2 7" id="KW-1003">Cell membrane</keyword>
<keyword evidence="6 7" id="KW-0472">Membrane</keyword>
<feature type="transmembrane region" description="Helical" evidence="7">
    <location>
        <begin position="195"/>
        <end position="214"/>
    </location>
</feature>
<dbReference type="RefSeq" id="WP_170153610.1">
    <property type="nucleotide sequence ID" value="NZ_RCDA01000001.1"/>
</dbReference>
<comment type="caution">
    <text evidence="8">The sequence shown here is derived from an EMBL/GenBank/DDBJ whole genome shotgun (WGS) entry which is preliminary data.</text>
</comment>
<dbReference type="AlphaFoldDB" id="A0A498C6A3"/>
<dbReference type="PANTHER" id="PTHR30213:SF0">
    <property type="entry name" value="UPF0761 MEMBRANE PROTEIN YIHY"/>
    <property type="match status" value="1"/>
</dbReference>
<evidence type="ECO:0000256" key="1">
    <source>
        <dbReference type="ARBA" id="ARBA00004651"/>
    </source>
</evidence>
<sequence>MADPVRAIQQRCLAASERLQGIDWLRVSVDFLRYVAERFRRDACLQNAATLSYTTLLALVPLLTIGFSMFAAFPVFSGLTGQLQDLLFQNLVPASTEVVQQHLQSFVDRAAGLTVVGLIALVVSALLMMAAIDRAMNDIWRVQQRRRPLQGFMVYWTVLTLAPILMGASLGVSSYVVSMASFGDIDALSGVRGGLLAAMPFVAETLAFTFLYAAVPNHRVPVRHALLGGVLAAVLFEIAKGGFGWYVRNIPTYEAIYGALAALPIFLIWIYLSWIVVLVGAEFTQALGSYSLARHRAAGTGRDAFRLAVHVLGHLWNAQRDGRGLSTRALARLEPEAGEMGVLEVLRPLRRARAIQLNGDGDWILARDPSHYTLLDLYRSETFPLPSVAALRKDGDDWDQRLADTLEQADTGLAEGLAESLDDIFTTRPQIRSVVRQANSPSEEQ</sequence>
<dbReference type="PANTHER" id="PTHR30213">
    <property type="entry name" value="INNER MEMBRANE PROTEIN YHJD"/>
    <property type="match status" value="1"/>
</dbReference>
<dbReference type="NCBIfam" id="NF002457">
    <property type="entry name" value="PRK01637.1"/>
    <property type="match status" value="1"/>
</dbReference>
<evidence type="ECO:0000313" key="9">
    <source>
        <dbReference type="Proteomes" id="UP000275461"/>
    </source>
</evidence>
<dbReference type="GO" id="GO:0005886">
    <property type="term" value="C:plasma membrane"/>
    <property type="evidence" value="ECO:0007669"/>
    <property type="project" value="UniProtKB-SubCell"/>
</dbReference>
<feature type="transmembrane region" description="Helical" evidence="7">
    <location>
        <begin position="226"/>
        <end position="247"/>
    </location>
</feature>
<protein>
    <recommendedName>
        <fullName evidence="7">UPF0761 membrane protein DFR31_1154</fullName>
    </recommendedName>
</protein>
<keyword evidence="4 7" id="KW-0812">Transmembrane</keyword>
<keyword evidence="3" id="KW-0997">Cell inner membrane</keyword>
<comment type="similarity">
    <text evidence="7">Belongs to the UPF0761 family.</text>
</comment>
<name>A0A498C6A3_9GAMM</name>